<sequence>MKRRQFHVLLTVLLFLSSPRAVTSMTLEEAEDIIDSHAEVLDGNEAVGSVPAAIARLRSLQEMDPEDFVCSPCSTYYRIDGLCNNLDNPTWGAAFMTYIRELPNSYQDGKNIPRLYEGGTTDPLPSARLVSTECLPSLKEEGDLDLDKTHSQIVMQFGQFFAHDLVETGEMDGKDCCSNLDENGFHPDTDNGGACYPIPIPDNDRHFKACMAFKRSISEPDDEGKLRVDGSEMLPQDDIHKCLLEPPSNLAGCPNAGDVRVNVFPGLTSMHLVWHREHNRLADKLAEVHPDWTDEKLFQEARRINIAQLQNVVYKEYLPAVLGQKVYDLFRLDKPARYDPDLNPTIINSFATAAYRFGHTQINNVYRFGGDNSSVLLQDTFFRPAFYCQKGEESHSQVMESLLKDKAEKVDDKFPEGVTDLLFVGVDSPGVSTDLPARNIQRGRDHGLPPYDEYLDLALSFFNGSIYVSDTNDTGDVDLFLGAVSEDPVPGGIVGPTFAYLIGLQFQNLREAQVNSIKATTFSGIICRNSGLHMVQEKAFEIPGVG</sequence>
<comment type="caution">
    <text evidence="6">The sequence shown here is derived from an EMBL/GenBank/DDBJ whole genome shotgun (WGS) entry which is preliminary data.</text>
</comment>
<gene>
    <name evidence="6" type="ORF">BaRGS_00011142</name>
</gene>
<dbReference type="PRINTS" id="PR00457">
    <property type="entry name" value="ANPEROXIDASE"/>
</dbReference>
<dbReference type="InterPro" id="IPR019791">
    <property type="entry name" value="Haem_peroxidase_animal"/>
</dbReference>
<evidence type="ECO:0000256" key="5">
    <source>
        <dbReference type="SAM" id="SignalP"/>
    </source>
</evidence>
<accession>A0ABD0LEP2</accession>
<feature type="signal peptide" evidence="5">
    <location>
        <begin position="1"/>
        <end position="24"/>
    </location>
</feature>
<dbReference type="EMBL" id="JACVVK020000057">
    <property type="protein sequence ID" value="KAK7497502.1"/>
    <property type="molecule type" value="Genomic_DNA"/>
</dbReference>
<keyword evidence="5" id="KW-0732">Signal</keyword>
<organism evidence="6 7">
    <name type="scientific">Batillaria attramentaria</name>
    <dbReference type="NCBI Taxonomy" id="370345"/>
    <lineage>
        <taxon>Eukaryota</taxon>
        <taxon>Metazoa</taxon>
        <taxon>Spiralia</taxon>
        <taxon>Lophotrochozoa</taxon>
        <taxon>Mollusca</taxon>
        <taxon>Gastropoda</taxon>
        <taxon>Caenogastropoda</taxon>
        <taxon>Sorbeoconcha</taxon>
        <taxon>Cerithioidea</taxon>
        <taxon>Batillariidae</taxon>
        <taxon>Batillaria</taxon>
    </lineage>
</organism>
<keyword evidence="2" id="KW-0964">Secreted</keyword>
<dbReference type="GO" id="GO:0005576">
    <property type="term" value="C:extracellular region"/>
    <property type="evidence" value="ECO:0007669"/>
    <property type="project" value="UniProtKB-SubCell"/>
</dbReference>
<name>A0ABD0LEP2_9CAEN</name>
<keyword evidence="4" id="KW-0349">Heme</keyword>
<dbReference type="PROSITE" id="PS50292">
    <property type="entry name" value="PEROXIDASE_3"/>
    <property type="match status" value="1"/>
</dbReference>
<feature type="non-terminal residue" evidence="6">
    <location>
        <position position="546"/>
    </location>
</feature>
<evidence type="ECO:0000256" key="3">
    <source>
        <dbReference type="ARBA" id="ARBA00023180"/>
    </source>
</evidence>
<dbReference type="AlphaFoldDB" id="A0ABD0LEP2"/>
<keyword evidence="4" id="KW-0479">Metal-binding</keyword>
<reference evidence="6 7" key="1">
    <citation type="journal article" date="2023" name="Sci. Data">
        <title>Genome assembly of the Korean intertidal mud-creeper Batillaria attramentaria.</title>
        <authorList>
            <person name="Patra A.K."/>
            <person name="Ho P.T."/>
            <person name="Jun S."/>
            <person name="Lee S.J."/>
            <person name="Kim Y."/>
            <person name="Won Y.J."/>
        </authorList>
    </citation>
    <scope>NUCLEOTIDE SEQUENCE [LARGE SCALE GENOMIC DNA]</scope>
    <source>
        <strain evidence="6">Wonlab-2016</strain>
    </source>
</reference>
<dbReference type="PANTHER" id="PTHR11475">
    <property type="entry name" value="OXIDASE/PEROXIDASE"/>
    <property type="match status" value="1"/>
</dbReference>
<feature type="chain" id="PRO_5044848492" description="Peroxidase" evidence="5">
    <location>
        <begin position="25"/>
        <end position="546"/>
    </location>
</feature>
<keyword evidence="4" id="KW-0408">Iron</keyword>
<evidence type="ECO:0000256" key="4">
    <source>
        <dbReference type="PIRSR" id="PIRSR619791-2"/>
    </source>
</evidence>
<evidence type="ECO:0000256" key="1">
    <source>
        <dbReference type="ARBA" id="ARBA00004613"/>
    </source>
</evidence>
<dbReference type="Gene3D" id="1.10.640.10">
    <property type="entry name" value="Haem peroxidase domain superfamily, animal type"/>
    <property type="match status" value="1"/>
</dbReference>
<evidence type="ECO:0008006" key="8">
    <source>
        <dbReference type="Google" id="ProtNLM"/>
    </source>
</evidence>
<dbReference type="InterPro" id="IPR010255">
    <property type="entry name" value="Haem_peroxidase_sf"/>
</dbReference>
<proteinExistence type="predicted"/>
<dbReference type="PANTHER" id="PTHR11475:SF4">
    <property type="entry name" value="CHORION PEROXIDASE"/>
    <property type="match status" value="1"/>
</dbReference>
<comment type="subcellular location">
    <subcellularLocation>
        <location evidence="1">Secreted</location>
    </subcellularLocation>
</comment>
<evidence type="ECO:0000256" key="2">
    <source>
        <dbReference type="ARBA" id="ARBA00022525"/>
    </source>
</evidence>
<dbReference type="InterPro" id="IPR037120">
    <property type="entry name" value="Haem_peroxidase_sf_animal"/>
</dbReference>
<evidence type="ECO:0000313" key="7">
    <source>
        <dbReference type="Proteomes" id="UP001519460"/>
    </source>
</evidence>
<dbReference type="Proteomes" id="UP001519460">
    <property type="component" value="Unassembled WGS sequence"/>
</dbReference>
<dbReference type="SUPFAM" id="SSF48113">
    <property type="entry name" value="Heme-dependent peroxidases"/>
    <property type="match status" value="1"/>
</dbReference>
<dbReference type="Pfam" id="PF03098">
    <property type="entry name" value="An_peroxidase"/>
    <property type="match status" value="3"/>
</dbReference>
<evidence type="ECO:0000313" key="6">
    <source>
        <dbReference type="EMBL" id="KAK7497502.1"/>
    </source>
</evidence>
<protein>
    <recommendedName>
        <fullName evidence="8">Peroxidase</fullName>
    </recommendedName>
</protein>
<feature type="binding site" description="axial binding residue" evidence="4">
    <location>
        <position position="359"/>
    </location>
    <ligand>
        <name>heme b</name>
        <dbReference type="ChEBI" id="CHEBI:60344"/>
    </ligand>
    <ligandPart>
        <name>Fe</name>
        <dbReference type="ChEBI" id="CHEBI:18248"/>
    </ligandPart>
</feature>
<keyword evidence="3" id="KW-0325">Glycoprotein</keyword>
<keyword evidence="7" id="KW-1185">Reference proteome</keyword>